<evidence type="ECO:0000313" key="2">
    <source>
        <dbReference type="Proteomes" id="UP001189429"/>
    </source>
</evidence>
<name>A0ABN9RCY3_9DINO</name>
<gene>
    <name evidence="1" type="ORF">PCOR1329_LOCUS19620</name>
</gene>
<organism evidence="1 2">
    <name type="scientific">Prorocentrum cordatum</name>
    <dbReference type="NCBI Taxonomy" id="2364126"/>
    <lineage>
        <taxon>Eukaryota</taxon>
        <taxon>Sar</taxon>
        <taxon>Alveolata</taxon>
        <taxon>Dinophyceae</taxon>
        <taxon>Prorocentrales</taxon>
        <taxon>Prorocentraceae</taxon>
        <taxon>Prorocentrum</taxon>
    </lineage>
</organism>
<sequence length="216" mass="24310">IFSLPPSPFSAPFLSATAAMSLLGAPLEQQRIDEIRGRFPECKEAVPEEARYWSEGDLEAFLGSHGEVRPRLAPRASGRSCALLTRVRLRLAEARGPTGPTEEYRSFCRRFAEVREMRRAPGASECENWRLPHVAECAEVAQAKSYPSGPLRSPLRIDKPQDWAARRYNMDFWKRLCGEDRWVCRARSPAFEDDAEGADTFALGASVAEYVDYARL</sequence>
<comment type="caution">
    <text evidence="1">The sequence shown here is derived from an EMBL/GenBank/DDBJ whole genome shotgun (WGS) entry which is preliminary data.</text>
</comment>
<dbReference type="Proteomes" id="UP001189429">
    <property type="component" value="Unassembled WGS sequence"/>
</dbReference>
<feature type="non-terminal residue" evidence="1">
    <location>
        <position position="216"/>
    </location>
</feature>
<reference evidence="1" key="1">
    <citation type="submission" date="2023-10" db="EMBL/GenBank/DDBJ databases">
        <authorList>
            <person name="Chen Y."/>
            <person name="Shah S."/>
            <person name="Dougan E. K."/>
            <person name="Thang M."/>
            <person name="Chan C."/>
        </authorList>
    </citation>
    <scope>NUCLEOTIDE SEQUENCE [LARGE SCALE GENOMIC DNA]</scope>
</reference>
<accession>A0ABN9RCY3</accession>
<protein>
    <submittedName>
        <fullName evidence="1">Uncharacterized protein</fullName>
    </submittedName>
</protein>
<dbReference type="EMBL" id="CAUYUJ010006282">
    <property type="protein sequence ID" value="CAK0816837.1"/>
    <property type="molecule type" value="Genomic_DNA"/>
</dbReference>
<feature type="non-terminal residue" evidence="1">
    <location>
        <position position="1"/>
    </location>
</feature>
<evidence type="ECO:0000313" key="1">
    <source>
        <dbReference type="EMBL" id="CAK0816837.1"/>
    </source>
</evidence>
<keyword evidence="2" id="KW-1185">Reference proteome</keyword>
<proteinExistence type="predicted"/>